<evidence type="ECO:0000313" key="2">
    <source>
        <dbReference type="EMBL" id="KAK8918266.1"/>
    </source>
</evidence>
<dbReference type="InterPro" id="IPR043502">
    <property type="entry name" value="DNA/RNA_pol_sf"/>
</dbReference>
<dbReference type="InterPro" id="IPR051320">
    <property type="entry name" value="Viral_Replic_Matur_Polypro"/>
</dbReference>
<sequence length="131" mass="14645">MPQIQYLGHLISHQGVATDPGKIQVMLNWPSPSNLKKLRGFLGLTGYYRRFIKGYDILSKPLTSLLQQRTFTWGEEAFQNLKKAVLQPLVLKLSDFRKAFVVETDAADTGVGAVLLQDEHPVAYFSKALGP</sequence>
<feature type="domain" description="Reverse transcriptase/retrotransposon-derived protein RNase H-like" evidence="1">
    <location>
        <begin position="75"/>
        <end position="129"/>
    </location>
</feature>
<keyword evidence="3" id="KW-1185">Reference proteome</keyword>
<organism evidence="2 3">
    <name type="scientific">Platanthera zijinensis</name>
    <dbReference type="NCBI Taxonomy" id="2320716"/>
    <lineage>
        <taxon>Eukaryota</taxon>
        <taxon>Viridiplantae</taxon>
        <taxon>Streptophyta</taxon>
        <taxon>Embryophyta</taxon>
        <taxon>Tracheophyta</taxon>
        <taxon>Spermatophyta</taxon>
        <taxon>Magnoliopsida</taxon>
        <taxon>Liliopsida</taxon>
        <taxon>Asparagales</taxon>
        <taxon>Orchidaceae</taxon>
        <taxon>Orchidoideae</taxon>
        <taxon>Orchideae</taxon>
        <taxon>Orchidinae</taxon>
        <taxon>Platanthera</taxon>
    </lineage>
</organism>
<dbReference type="FunFam" id="3.30.70.270:FF:000020">
    <property type="entry name" value="Transposon Tf2-6 polyprotein-like Protein"/>
    <property type="match status" value="1"/>
</dbReference>
<proteinExistence type="predicted"/>
<dbReference type="Pfam" id="PF17919">
    <property type="entry name" value="RT_RNaseH_2"/>
    <property type="match status" value="1"/>
</dbReference>
<evidence type="ECO:0000313" key="3">
    <source>
        <dbReference type="Proteomes" id="UP001418222"/>
    </source>
</evidence>
<reference evidence="2 3" key="1">
    <citation type="journal article" date="2022" name="Nat. Plants">
        <title>Genomes of leafy and leafless Platanthera orchids illuminate the evolution of mycoheterotrophy.</title>
        <authorList>
            <person name="Li M.H."/>
            <person name="Liu K.W."/>
            <person name="Li Z."/>
            <person name="Lu H.C."/>
            <person name="Ye Q.L."/>
            <person name="Zhang D."/>
            <person name="Wang J.Y."/>
            <person name="Li Y.F."/>
            <person name="Zhong Z.M."/>
            <person name="Liu X."/>
            <person name="Yu X."/>
            <person name="Liu D.K."/>
            <person name="Tu X.D."/>
            <person name="Liu B."/>
            <person name="Hao Y."/>
            <person name="Liao X.Y."/>
            <person name="Jiang Y.T."/>
            <person name="Sun W.H."/>
            <person name="Chen J."/>
            <person name="Chen Y.Q."/>
            <person name="Ai Y."/>
            <person name="Zhai J.W."/>
            <person name="Wu S.S."/>
            <person name="Zhou Z."/>
            <person name="Hsiao Y.Y."/>
            <person name="Wu W.L."/>
            <person name="Chen Y.Y."/>
            <person name="Lin Y.F."/>
            <person name="Hsu J.L."/>
            <person name="Li C.Y."/>
            <person name="Wang Z.W."/>
            <person name="Zhao X."/>
            <person name="Zhong W.Y."/>
            <person name="Ma X.K."/>
            <person name="Ma L."/>
            <person name="Huang J."/>
            <person name="Chen G.Z."/>
            <person name="Huang M.Z."/>
            <person name="Huang L."/>
            <person name="Peng D.H."/>
            <person name="Luo Y.B."/>
            <person name="Zou S.Q."/>
            <person name="Chen S.P."/>
            <person name="Lan S."/>
            <person name="Tsai W.C."/>
            <person name="Van de Peer Y."/>
            <person name="Liu Z.J."/>
        </authorList>
    </citation>
    <scope>NUCLEOTIDE SEQUENCE [LARGE SCALE GENOMIC DNA]</scope>
    <source>
        <strain evidence="2">Lor287</strain>
    </source>
</reference>
<name>A0AAP0AWQ4_9ASPA</name>
<dbReference type="EMBL" id="JBBWWQ010000019">
    <property type="protein sequence ID" value="KAK8918266.1"/>
    <property type="molecule type" value="Genomic_DNA"/>
</dbReference>
<dbReference type="SUPFAM" id="SSF56672">
    <property type="entry name" value="DNA/RNA polymerases"/>
    <property type="match status" value="1"/>
</dbReference>
<gene>
    <name evidence="2" type="ORF">KSP39_PZI021329</name>
</gene>
<dbReference type="PANTHER" id="PTHR33064:SF37">
    <property type="entry name" value="RIBONUCLEASE H"/>
    <property type="match status" value="1"/>
</dbReference>
<dbReference type="Gene3D" id="3.30.70.270">
    <property type="match status" value="1"/>
</dbReference>
<comment type="caution">
    <text evidence="2">The sequence shown here is derived from an EMBL/GenBank/DDBJ whole genome shotgun (WGS) entry which is preliminary data.</text>
</comment>
<dbReference type="AlphaFoldDB" id="A0AAP0AWQ4"/>
<accession>A0AAP0AWQ4</accession>
<evidence type="ECO:0000259" key="1">
    <source>
        <dbReference type="Pfam" id="PF17919"/>
    </source>
</evidence>
<dbReference type="PANTHER" id="PTHR33064">
    <property type="entry name" value="POL PROTEIN"/>
    <property type="match status" value="1"/>
</dbReference>
<dbReference type="InterPro" id="IPR041577">
    <property type="entry name" value="RT_RNaseH_2"/>
</dbReference>
<dbReference type="InterPro" id="IPR043128">
    <property type="entry name" value="Rev_trsase/Diguanyl_cyclase"/>
</dbReference>
<protein>
    <recommendedName>
        <fullName evidence="1">Reverse transcriptase/retrotransposon-derived protein RNase H-like domain-containing protein</fullName>
    </recommendedName>
</protein>
<dbReference type="Proteomes" id="UP001418222">
    <property type="component" value="Unassembled WGS sequence"/>
</dbReference>